<dbReference type="EMBL" id="VDEP01000407">
    <property type="protein sequence ID" value="KAA1088115.1"/>
    <property type="molecule type" value="Genomic_DNA"/>
</dbReference>
<evidence type="ECO:0000313" key="2">
    <source>
        <dbReference type="Proteomes" id="UP000325313"/>
    </source>
</evidence>
<accession>A0A5B0NFK0</accession>
<reference evidence="1 2" key="1">
    <citation type="submission" date="2019-05" db="EMBL/GenBank/DDBJ databases">
        <title>Emergence of the Ug99 lineage of the wheat stem rust pathogen through somatic hybridization.</title>
        <authorList>
            <person name="Li F."/>
            <person name="Upadhyaya N.M."/>
            <person name="Sperschneider J."/>
            <person name="Matny O."/>
            <person name="Nguyen-Phuc H."/>
            <person name="Mago R."/>
            <person name="Raley C."/>
            <person name="Miller M.E."/>
            <person name="Silverstein K.A.T."/>
            <person name="Henningsen E."/>
            <person name="Hirsch C.D."/>
            <person name="Visser B."/>
            <person name="Pretorius Z.A."/>
            <person name="Steffenson B.J."/>
            <person name="Schwessinger B."/>
            <person name="Dodds P.N."/>
            <person name="Figueroa M."/>
        </authorList>
    </citation>
    <scope>NUCLEOTIDE SEQUENCE [LARGE SCALE GENOMIC DNA]</scope>
    <source>
        <strain evidence="1 2">Ug99</strain>
    </source>
</reference>
<dbReference type="AlphaFoldDB" id="A0A5B0NFK0"/>
<evidence type="ECO:0000313" key="1">
    <source>
        <dbReference type="EMBL" id="KAA1088115.1"/>
    </source>
</evidence>
<name>A0A5B0NFK0_PUCGR</name>
<sequence length="86" mass="10005">MSTKEKYFRTPIYLKLAIKKPAKIVLGIFFWDTHQEINNGSLLTACFNSRNWIDSWTFSPCTSSSNQSNNHCWNGYCRMQNAAKHL</sequence>
<organism evidence="1 2">
    <name type="scientific">Puccinia graminis f. sp. tritici</name>
    <dbReference type="NCBI Taxonomy" id="56615"/>
    <lineage>
        <taxon>Eukaryota</taxon>
        <taxon>Fungi</taxon>
        <taxon>Dikarya</taxon>
        <taxon>Basidiomycota</taxon>
        <taxon>Pucciniomycotina</taxon>
        <taxon>Pucciniomycetes</taxon>
        <taxon>Pucciniales</taxon>
        <taxon>Pucciniaceae</taxon>
        <taxon>Puccinia</taxon>
    </lineage>
</organism>
<proteinExistence type="predicted"/>
<dbReference type="Proteomes" id="UP000325313">
    <property type="component" value="Unassembled WGS sequence"/>
</dbReference>
<protein>
    <submittedName>
        <fullName evidence="1">Uncharacterized protein</fullName>
    </submittedName>
</protein>
<gene>
    <name evidence="1" type="ORF">PGTUg99_008959</name>
</gene>
<comment type="caution">
    <text evidence="1">The sequence shown here is derived from an EMBL/GenBank/DDBJ whole genome shotgun (WGS) entry which is preliminary data.</text>
</comment>